<name>A0A921IMP3_9FIRM</name>
<comment type="caution">
    <text evidence="1">The sequence shown here is derived from an EMBL/GenBank/DDBJ whole genome shotgun (WGS) entry which is preliminary data.</text>
</comment>
<reference evidence="1" key="2">
    <citation type="submission" date="2021-09" db="EMBL/GenBank/DDBJ databases">
        <authorList>
            <person name="Gilroy R."/>
        </authorList>
    </citation>
    <scope>NUCLEOTIDE SEQUENCE</scope>
    <source>
        <strain evidence="1">ChiBcec21-2208</strain>
    </source>
</reference>
<dbReference type="EMBL" id="DYVE01000315">
    <property type="protein sequence ID" value="HJG29403.1"/>
    <property type="molecule type" value="Genomic_DNA"/>
</dbReference>
<proteinExistence type="predicted"/>
<accession>A0A921IMP3</accession>
<reference evidence="1" key="1">
    <citation type="journal article" date="2021" name="PeerJ">
        <title>Extensive microbial diversity within the chicken gut microbiome revealed by metagenomics and culture.</title>
        <authorList>
            <person name="Gilroy R."/>
            <person name="Ravi A."/>
            <person name="Getino M."/>
            <person name="Pursley I."/>
            <person name="Horton D.L."/>
            <person name="Alikhan N.F."/>
            <person name="Baker D."/>
            <person name="Gharbi K."/>
            <person name="Hall N."/>
            <person name="Watson M."/>
            <person name="Adriaenssens E.M."/>
            <person name="Foster-Nyarko E."/>
            <person name="Jarju S."/>
            <person name="Secka A."/>
            <person name="Antonio M."/>
            <person name="Oren A."/>
            <person name="Chaudhuri R.R."/>
            <person name="La Ragione R."/>
            <person name="Hildebrand F."/>
            <person name="Pallen M.J."/>
        </authorList>
    </citation>
    <scope>NUCLEOTIDE SEQUENCE</scope>
    <source>
        <strain evidence="1">ChiBcec21-2208</strain>
    </source>
</reference>
<evidence type="ECO:0000313" key="2">
    <source>
        <dbReference type="Proteomes" id="UP000782880"/>
    </source>
</evidence>
<protein>
    <submittedName>
        <fullName evidence="1">Uncharacterized protein</fullName>
    </submittedName>
</protein>
<gene>
    <name evidence="1" type="ORF">K8V20_12265</name>
</gene>
<dbReference type="Proteomes" id="UP000782880">
    <property type="component" value="Unassembled WGS sequence"/>
</dbReference>
<dbReference type="AlphaFoldDB" id="A0A921IMP3"/>
<organism evidence="1 2">
    <name type="scientific">Subdoligranulum variabile</name>
    <dbReference type="NCBI Taxonomy" id="214851"/>
    <lineage>
        <taxon>Bacteria</taxon>
        <taxon>Bacillati</taxon>
        <taxon>Bacillota</taxon>
        <taxon>Clostridia</taxon>
        <taxon>Eubacteriales</taxon>
        <taxon>Oscillospiraceae</taxon>
        <taxon>Subdoligranulum</taxon>
    </lineage>
</organism>
<sequence length="71" mass="8169">MNEPLTPNEKENLLEHTAPCRQKQAKAYLRGQVPGVMQHYAPDATADPEQGWVESDETVHRLAHWREDSPY</sequence>
<evidence type="ECO:0000313" key="1">
    <source>
        <dbReference type="EMBL" id="HJG29403.1"/>
    </source>
</evidence>